<dbReference type="SUPFAM" id="SSF53335">
    <property type="entry name" value="S-adenosyl-L-methionine-dependent methyltransferases"/>
    <property type="match status" value="1"/>
</dbReference>
<dbReference type="GO" id="GO:0003700">
    <property type="term" value="F:DNA-binding transcription factor activity"/>
    <property type="evidence" value="ECO:0007669"/>
    <property type="project" value="InterPro"/>
</dbReference>
<protein>
    <recommendedName>
        <fullName evidence="2">HTH merR-type domain-containing protein</fullName>
    </recommendedName>
</protein>
<name>A0AB94ITL7_9BACI</name>
<keyword evidence="1" id="KW-0238">DNA-binding</keyword>
<dbReference type="SUPFAM" id="SSF46955">
    <property type="entry name" value="Putative DNA-binding domain"/>
    <property type="match status" value="1"/>
</dbReference>
<dbReference type="Gene3D" id="3.40.50.150">
    <property type="entry name" value="Vaccinia Virus protein VP39"/>
    <property type="match status" value="1"/>
</dbReference>
<dbReference type="GO" id="GO:0003677">
    <property type="term" value="F:DNA binding"/>
    <property type="evidence" value="ECO:0007669"/>
    <property type="project" value="UniProtKB-KW"/>
</dbReference>
<dbReference type="RefSeq" id="WP_024026736.1">
    <property type="nucleotide sequence ID" value="NZ_ALAN01000017.1"/>
</dbReference>
<dbReference type="InterPro" id="IPR029063">
    <property type="entry name" value="SAM-dependent_MTases_sf"/>
</dbReference>
<dbReference type="SMART" id="SM00422">
    <property type="entry name" value="HTH_MERR"/>
    <property type="match status" value="1"/>
</dbReference>
<evidence type="ECO:0000259" key="2">
    <source>
        <dbReference type="PROSITE" id="PS50937"/>
    </source>
</evidence>
<dbReference type="InterPro" id="IPR025714">
    <property type="entry name" value="Methyltranfer_dom"/>
</dbReference>
<dbReference type="InterPro" id="IPR000551">
    <property type="entry name" value="MerR-type_HTH_dom"/>
</dbReference>
<dbReference type="PANTHER" id="PTHR30204">
    <property type="entry name" value="REDOX-CYCLING DRUG-SENSING TRANSCRIPTIONAL ACTIVATOR SOXR"/>
    <property type="match status" value="1"/>
</dbReference>
<evidence type="ECO:0000256" key="1">
    <source>
        <dbReference type="ARBA" id="ARBA00023125"/>
    </source>
</evidence>
<proteinExistence type="predicted"/>
<accession>A0AB94ITL7</accession>
<dbReference type="InterPro" id="IPR009061">
    <property type="entry name" value="DNA-bd_dom_put_sf"/>
</dbReference>
<evidence type="ECO:0000313" key="3">
    <source>
        <dbReference type="EMBL" id="ETI70414.1"/>
    </source>
</evidence>
<dbReference type="Pfam" id="PF13847">
    <property type="entry name" value="Methyltransf_31"/>
    <property type="match status" value="1"/>
</dbReference>
<comment type="caution">
    <text evidence="3">The sequence shown here is derived from an EMBL/GenBank/DDBJ whole genome shotgun (WGS) entry which is preliminary data.</text>
</comment>
<feature type="domain" description="HTH merR-type" evidence="2">
    <location>
        <begin position="1"/>
        <end position="67"/>
    </location>
</feature>
<organism evidence="3 4">
    <name type="scientific">Neobacillus vireti LMG 21834</name>
    <dbReference type="NCBI Taxonomy" id="1131730"/>
    <lineage>
        <taxon>Bacteria</taxon>
        <taxon>Bacillati</taxon>
        <taxon>Bacillota</taxon>
        <taxon>Bacilli</taxon>
        <taxon>Bacillales</taxon>
        <taxon>Bacillaceae</taxon>
        <taxon>Neobacillus</taxon>
    </lineage>
</organism>
<dbReference type="EMBL" id="ALAN01000017">
    <property type="protein sequence ID" value="ETI70414.1"/>
    <property type="molecule type" value="Genomic_DNA"/>
</dbReference>
<sequence length="405" mass="47388">MRIGKFAETNKLSIDTIRHYMDLGLIVPEKRGGHYFFDEQCQSELEHILELKGMGFSLNEMKMIFFYKNFGKLLDYEEDSYYQSLFLDKFKKLEQEIKNLIEFKDRLKLKLEHLSTKSVGSPLMMGVDLRILDILTCLKCGETPTLQDGFISRNQIIDGKLHCDCGTEYLIESGIVKVGEPERSLRGRPLEHHIHEYIRETDHLYLENLQNGLQWSKRKLDQVDLHHSVLLELGSGLGFFLRNIFQDLPEDCLYIAVDHDLEKQRFLKNLLERTGYKRKILFICADFLEIPIKAHSVDMMIDYSGTSNYSFLSEAFLLHEVDSLVKPDGYLLGSYLAFKNFSPKSKIAAKFRGNFTVDKIRKNIDKLKYISLEERTSKYVDKGGRYEDFFVQGEEIYSYRFFGKR</sequence>
<dbReference type="PANTHER" id="PTHR30204:SF96">
    <property type="entry name" value="CHROMOSOME-ANCHORING PROTEIN RACA"/>
    <property type="match status" value="1"/>
</dbReference>
<reference evidence="3 4" key="1">
    <citation type="journal article" date="2014" name="Environ. Microbiol.">
        <title>The nitrate-ammonifying and nosZ-carrying bacterium Bacillus vireti is a potent source and sink for nitric and nitrous oxide under high nitrate conditions.</title>
        <authorList>
            <person name="Mania D."/>
            <person name="Heylen K."/>
            <person name="van Spanning R.J."/>
            <person name="Frostegard A."/>
        </authorList>
    </citation>
    <scope>NUCLEOTIDE SEQUENCE [LARGE SCALE GENOMIC DNA]</scope>
    <source>
        <strain evidence="3 4">LMG 21834</strain>
    </source>
</reference>
<dbReference type="Proteomes" id="UP000018877">
    <property type="component" value="Unassembled WGS sequence"/>
</dbReference>
<keyword evidence="4" id="KW-1185">Reference proteome</keyword>
<dbReference type="Gene3D" id="1.10.1660.10">
    <property type="match status" value="1"/>
</dbReference>
<dbReference type="AlphaFoldDB" id="A0AB94ITL7"/>
<gene>
    <name evidence="3" type="ORF">BAVI_02589</name>
</gene>
<evidence type="ECO:0000313" key="4">
    <source>
        <dbReference type="Proteomes" id="UP000018877"/>
    </source>
</evidence>
<dbReference type="InterPro" id="IPR047057">
    <property type="entry name" value="MerR_fam"/>
</dbReference>
<dbReference type="PROSITE" id="PS50937">
    <property type="entry name" value="HTH_MERR_2"/>
    <property type="match status" value="1"/>
</dbReference>
<dbReference type="Pfam" id="PF13411">
    <property type="entry name" value="MerR_1"/>
    <property type="match status" value="1"/>
</dbReference>